<reference evidence="3" key="1">
    <citation type="journal article" date="2019" name="Int. J. Syst. Evol. Microbiol.">
        <title>The Global Catalogue of Microorganisms (GCM) 10K type strain sequencing project: providing services to taxonomists for standard genome sequencing and annotation.</title>
        <authorList>
            <consortium name="The Broad Institute Genomics Platform"/>
            <consortium name="The Broad Institute Genome Sequencing Center for Infectious Disease"/>
            <person name="Wu L."/>
            <person name="Ma J."/>
        </authorList>
    </citation>
    <scope>NUCLEOTIDE SEQUENCE [LARGE SCALE GENOMIC DNA]</scope>
    <source>
        <strain evidence="3">CGMCC 1.12478</strain>
    </source>
</reference>
<proteinExistence type="predicted"/>
<dbReference type="Gene3D" id="1.10.260.40">
    <property type="entry name" value="lambda repressor-like DNA-binding domains"/>
    <property type="match status" value="1"/>
</dbReference>
<keyword evidence="3" id="KW-1185">Reference proteome</keyword>
<dbReference type="RefSeq" id="WP_188481067.1">
    <property type="nucleotide sequence ID" value="NZ_BMFC01000002.1"/>
</dbReference>
<dbReference type="PROSITE" id="PS50943">
    <property type="entry name" value="HTH_CROC1"/>
    <property type="match status" value="1"/>
</dbReference>
<gene>
    <name evidence="2" type="ORF">GCM10011363_12000</name>
</gene>
<feature type="domain" description="HTH cro/C1-type" evidence="1">
    <location>
        <begin position="26"/>
        <end position="70"/>
    </location>
</feature>
<dbReference type="EMBL" id="BMFC01000002">
    <property type="protein sequence ID" value="GGB96946.1"/>
    <property type="molecule type" value="Genomic_DNA"/>
</dbReference>
<evidence type="ECO:0000313" key="3">
    <source>
        <dbReference type="Proteomes" id="UP000645462"/>
    </source>
</evidence>
<comment type="caution">
    <text evidence="2">The sequence shown here is derived from an EMBL/GenBank/DDBJ whole genome shotgun (WGS) entry which is preliminary data.</text>
</comment>
<dbReference type="SUPFAM" id="SSF47413">
    <property type="entry name" value="lambda repressor-like DNA-binding domains"/>
    <property type="match status" value="1"/>
</dbReference>
<dbReference type="CDD" id="cd00093">
    <property type="entry name" value="HTH_XRE"/>
    <property type="match status" value="1"/>
</dbReference>
<sequence>MTRPSPSELRNTLGANLRALTKSTDSISALCRDLGINRTQFNRYLSGESFPRPDVLFRICQYFKVDARIILEPLSDIGLGSKSLLSHPEISEFLSGGVAQLQDTFFPAGFYKFVRRSFLDDTMFVQGLVYVYRVDGATFLRGYETKQVMMQQGLPDDAISREFRGVLLAQEGGVAGLVSRRNTLTTSFNFLTQVPSFRNDYWVGYTARTVRENIAGSRITRLVYQYLGQDGSRVRAVARGAGLCRADDLMPYERNQLRIDAPFF</sequence>
<evidence type="ECO:0000259" key="1">
    <source>
        <dbReference type="PROSITE" id="PS50943"/>
    </source>
</evidence>
<dbReference type="Pfam" id="PF13443">
    <property type="entry name" value="HTH_26"/>
    <property type="match status" value="1"/>
</dbReference>
<dbReference type="InterPro" id="IPR001387">
    <property type="entry name" value="Cro/C1-type_HTH"/>
</dbReference>
<evidence type="ECO:0000313" key="2">
    <source>
        <dbReference type="EMBL" id="GGB96946.1"/>
    </source>
</evidence>
<protein>
    <recommendedName>
        <fullName evidence="1">HTH cro/C1-type domain-containing protein</fullName>
    </recommendedName>
</protein>
<dbReference type="InterPro" id="IPR010982">
    <property type="entry name" value="Lambda_DNA-bd_dom_sf"/>
</dbReference>
<dbReference type="Proteomes" id="UP000645462">
    <property type="component" value="Unassembled WGS sequence"/>
</dbReference>
<organism evidence="2 3">
    <name type="scientific">Marivita lacus</name>
    <dbReference type="NCBI Taxonomy" id="1323742"/>
    <lineage>
        <taxon>Bacteria</taxon>
        <taxon>Pseudomonadati</taxon>
        <taxon>Pseudomonadota</taxon>
        <taxon>Alphaproteobacteria</taxon>
        <taxon>Rhodobacterales</taxon>
        <taxon>Roseobacteraceae</taxon>
        <taxon>Marivita</taxon>
    </lineage>
</organism>
<accession>A0ABQ1KIJ4</accession>
<name>A0ABQ1KIJ4_9RHOB</name>